<sequence>MTEWAGVSKLSVILETGGQASAIYANGRNQVAVTISIKPTDEKNNTYYGAISWPDRVNLVDYVTGTKLNWKGSTDWCFTNEEDQYFHHVPGGSRAAEPELLDDGTQQFTFYVTARPGVSQKSIAAWVKTDTGKIYQTTQGSGTFEGKVVLNPLVALTHRKSDVTWRYSTTPTQYGDDTRYVTTKAWNYYLSLNSSDNYFVTFSVSGYWSDDGYEGFFASDIKPDNRHKNFYGAYVWPREPHESAYYSSDGYAGQIVNFPVGNNWWDYARIYDLPYPERYLCFTWVHATTGGNGWHIPNGPLTTWREYYDPTITAWDMYGNIGEFKIAGSGVDDGIELDDR</sequence>
<gene>
    <name evidence="1" type="ORF">CC117_31615</name>
</gene>
<evidence type="ECO:0000313" key="2">
    <source>
        <dbReference type="Proteomes" id="UP000179627"/>
    </source>
</evidence>
<proteinExistence type="predicted"/>
<protein>
    <submittedName>
        <fullName evidence="1">Uncharacterized protein</fullName>
    </submittedName>
</protein>
<reference evidence="2" key="1">
    <citation type="submission" date="2016-07" db="EMBL/GenBank/DDBJ databases">
        <title>Sequence Frankia sp. strain CcI1.17.</title>
        <authorList>
            <person name="Ghodhbane-Gtari F."/>
            <person name="Swanson E."/>
            <person name="Gueddou A."/>
            <person name="Morris K."/>
            <person name="Hezbri K."/>
            <person name="Ktari A."/>
            <person name="Nouioui I."/>
            <person name="Abebe-Akele F."/>
            <person name="Simpson S."/>
            <person name="Thomas K."/>
            <person name="Gtari M."/>
            <person name="Tisa L.S."/>
            <person name="Hurst S."/>
        </authorList>
    </citation>
    <scope>NUCLEOTIDE SEQUENCE [LARGE SCALE GENOMIC DNA]</scope>
    <source>
        <strain evidence="2">Cc1.17</strain>
    </source>
</reference>
<comment type="caution">
    <text evidence="1">The sequence shown here is derived from an EMBL/GenBank/DDBJ whole genome shotgun (WGS) entry which is preliminary data.</text>
</comment>
<dbReference type="OrthoDB" id="4021146at2"/>
<dbReference type="RefSeq" id="WP_071092525.1">
    <property type="nucleotide sequence ID" value="NZ_MBLM01000195.1"/>
</dbReference>
<keyword evidence="2" id="KW-1185">Reference proteome</keyword>
<dbReference type="Proteomes" id="UP000179627">
    <property type="component" value="Unassembled WGS sequence"/>
</dbReference>
<organism evidence="1 2">
    <name type="scientific">Parafrankia colletiae</name>
    <dbReference type="NCBI Taxonomy" id="573497"/>
    <lineage>
        <taxon>Bacteria</taxon>
        <taxon>Bacillati</taxon>
        <taxon>Actinomycetota</taxon>
        <taxon>Actinomycetes</taxon>
        <taxon>Frankiales</taxon>
        <taxon>Frankiaceae</taxon>
        <taxon>Parafrankia</taxon>
    </lineage>
</organism>
<dbReference type="EMBL" id="MBLM01000195">
    <property type="protein sequence ID" value="OHV26414.1"/>
    <property type="molecule type" value="Genomic_DNA"/>
</dbReference>
<name>A0A1S1Q2R0_9ACTN</name>
<evidence type="ECO:0000313" key="1">
    <source>
        <dbReference type="EMBL" id="OHV26414.1"/>
    </source>
</evidence>
<accession>A0A1S1Q2R0</accession>
<dbReference type="AlphaFoldDB" id="A0A1S1Q2R0"/>